<evidence type="ECO:0000313" key="2">
    <source>
        <dbReference type="Proteomes" id="UP001617907"/>
    </source>
</evidence>
<proteinExistence type="predicted"/>
<name>A0ABW8HGE6_9ACTN</name>
<evidence type="ECO:0000313" key="1">
    <source>
        <dbReference type="EMBL" id="MFJ6039663.1"/>
    </source>
</evidence>
<comment type="caution">
    <text evidence="1">The sequence shown here is derived from an EMBL/GenBank/DDBJ whole genome shotgun (WGS) entry which is preliminary data.</text>
</comment>
<dbReference type="RefSeq" id="WP_350890606.1">
    <property type="nucleotide sequence ID" value="NZ_JBEOTR010000009.1"/>
</dbReference>
<sequence length="62" mass="6888">MAARHLTRRLEGVPSLLTVDVASFIEGIYQHHNLAALIRESVRSLRRASLSFRGLTPTDADT</sequence>
<reference evidence="1 2" key="1">
    <citation type="submission" date="2024-10" db="EMBL/GenBank/DDBJ databases">
        <title>The Natural Products Discovery Center: Release of the First 8490 Sequenced Strains for Exploring Actinobacteria Biosynthetic Diversity.</title>
        <authorList>
            <person name="Kalkreuter E."/>
            <person name="Kautsar S.A."/>
            <person name="Yang D."/>
            <person name="Bader C.D."/>
            <person name="Teijaro C.N."/>
            <person name="Fluegel L."/>
            <person name="Davis C.M."/>
            <person name="Simpson J.R."/>
            <person name="Lauterbach L."/>
            <person name="Steele A.D."/>
            <person name="Gui C."/>
            <person name="Meng S."/>
            <person name="Li G."/>
            <person name="Viehrig K."/>
            <person name="Ye F."/>
            <person name="Su P."/>
            <person name="Kiefer A.F."/>
            <person name="Nichols A."/>
            <person name="Cepeda A.J."/>
            <person name="Yan W."/>
            <person name="Fan B."/>
            <person name="Jiang Y."/>
            <person name="Adhikari A."/>
            <person name="Zheng C.-J."/>
            <person name="Schuster L."/>
            <person name="Cowan T.M."/>
            <person name="Smanski M.J."/>
            <person name="Chevrette M.G."/>
            <person name="De Carvalho L.P.S."/>
            <person name="Shen B."/>
        </authorList>
    </citation>
    <scope>NUCLEOTIDE SEQUENCE [LARGE SCALE GENOMIC DNA]</scope>
    <source>
        <strain evidence="1 2">NPDC093086</strain>
    </source>
</reference>
<gene>
    <name evidence="1" type="ORF">ACIQFM_25790</name>
</gene>
<dbReference type="EMBL" id="JBIVPC010000014">
    <property type="protein sequence ID" value="MFJ6039663.1"/>
    <property type="molecule type" value="Genomic_DNA"/>
</dbReference>
<dbReference type="Proteomes" id="UP001617907">
    <property type="component" value="Unassembled WGS sequence"/>
</dbReference>
<protein>
    <submittedName>
        <fullName evidence="1">Uncharacterized protein</fullName>
    </submittedName>
</protein>
<accession>A0ABW8HGE6</accession>
<keyword evidence="2" id="KW-1185">Reference proteome</keyword>
<organism evidence="1 2">
    <name type="scientific">Streptomyces ardesiacus</name>
    <dbReference type="NCBI Taxonomy" id="285564"/>
    <lineage>
        <taxon>Bacteria</taxon>
        <taxon>Bacillati</taxon>
        <taxon>Actinomycetota</taxon>
        <taxon>Actinomycetes</taxon>
        <taxon>Kitasatosporales</taxon>
        <taxon>Streptomycetaceae</taxon>
        <taxon>Streptomyces</taxon>
    </lineage>
</organism>